<name>A0ABV7PP74_9BURK</name>
<gene>
    <name evidence="4" type="ORF">ACFOPH_19745</name>
</gene>
<dbReference type="PROSITE" id="PS50894">
    <property type="entry name" value="HPT"/>
    <property type="match status" value="1"/>
</dbReference>
<proteinExistence type="predicted"/>
<organism evidence="4 5">
    <name type="scientific">Massilia haematophila</name>
    <dbReference type="NCBI Taxonomy" id="457923"/>
    <lineage>
        <taxon>Bacteria</taxon>
        <taxon>Pseudomonadati</taxon>
        <taxon>Pseudomonadota</taxon>
        <taxon>Betaproteobacteria</taxon>
        <taxon>Burkholderiales</taxon>
        <taxon>Oxalobacteraceae</taxon>
        <taxon>Telluria group</taxon>
        <taxon>Massilia</taxon>
    </lineage>
</organism>
<dbReference type="InterPro" id="IPR036641">
    <property type="entry name" value="HPT_dom_sf"/>
</dbReference>
<evidence type="ECO:0000313" key="5">
    <source>
        <dbReference type="Proteomes" id="UP001595665"/>
    </source>
</evidence>
<dbReference type="Proteomes" id="UP001595665">
    <property type="component" value="Unassembled WGS sequence"/>
</dbReference>
<keyword evidence="2" id="KW-0597">Phosphoprotein</keyword>
<evidence type="ECO:0000313" key="4">
    <source>
        <dbReference type="EMBL" id="MFC3460470.1"/>
    </source>
</evidence>
<feature type="modified residue" description="Phosphohistidine" evidence="2">
    <location>
        <position position="73"/>
    </location>
</feature>
<dbReference type="InterPro" id="IPR008207">
    <property type="entry name" value="Sig_transdc_His_kin_Hpt_dom"/>
</dbReference>
<evidence type="ECO:0000259" key="3">
    <source>
        <dbReference type="PROSITE" id="PS50894"/>
    </source>
</evidence>
<dbReference type="SUPFAM" id="SSF47226">
    <property type="entry name" value="Histidine-containing phosphotransfer domain, HPT domain"/>
    <property type="match status" value="1"/>
</dbReference>
<evidence type="ECO:0000256" key="2">
    <source>
        <dbReference type="PROSITE-ProRule" id="PRU00110"/>
    </source>
</evidence>
<dbReference type="RefSeq" id="WP_379737018.1">
    <property type="nucleotide sequence ID" value="NZ_JBHRVV010000001.1"/>
</dbReference>
<accession>A0ABV7PP74</accession>
<feature type="domain" description="HPt" evidence="3">
    <location>
        <begin position="34"/>
        <end position="132"/>
    </location>
</feature>
<dbReference type="Pfam" id="PF01627">
    <property type="entry name" value="Hpt"/>
    <property type="match status" value="1"/>
</dbReference>
<reference evidence="5" key="1">
    <citation type="journal article" date="2019" name="Int. J. Syst. Evol. Microbiol.">
        <title>The Global Catalogue of Microorganisms (GCM) 10K type strain sequencing project: providing services to taxonomists for standard genome sequencing and annotation.</title>
        <authorList>
            <consortium name="The Broad Institute Genomics Platform"/>
            <consortium name="The Broad Institute Genome Sequencing Center for Infectious Disease"/>
            <person name="Wu L."/>
            <person name="Ma J."/>
        </authorList>
    </citation>
    <scope>NUCLEOTIDE SEQUENCE [LARGE SCALE GENOMIC DNA]</scope>
    <source>
        <strain evidence="5">CCM 7480</strain>
    </source>
</reference>
<keyword evidence="1" id="KW-0902">Two-component regulatory system</keyword>
<dbReference type="Gene3D" id="1.20.120.160">
    <property type="entry name" value="HPT domain"/>
    <property type="match status" value="1"/>
</dbReference>
<sequence length="215" mass="22399">MNKPDPATLAPAGTGATSAPLVDVEAGVERLMGNRPVYLRALARFRLDYRSAGAAIRTAIDTGNPALAQRLAHTLKGAAGLIEARSLHAAALALDDALRAALSQDSAAPAISPLFLRLDAELAHVLRELDTMTELAEAAVPAPRHARSDDTVSRLRALLDIGDGEAVDLVEQARAVLVGELGEATYGALAAAVADFDFERALALLDRPGRANVAT</sequence>
<keyword evidence="5" id="KW-1185">Reference proteome</keyword>
<protein>
    <submittedName>
        <fullName evidence="4">Hpt domain-containing protein</fullName>
    </submittedName>
</protein>
<evidence type="ECO:0000256" key="1">
    <source>
        <dbReference type="ARBA" id="ARBA00023012"/>
    </source>
</evidence>
<comment type="caution">
    <text evidence="4">The sequence shown here is derived from an EMBL/GenBank/DDBJ whole genome shotgun (WGS) entry which is preliminary data.</text>
</comment>
<dbReference type="EMBL" id="JBHRVV010000001">
    <property type="protein sequence ID" value="MFC3460470.1"/>
    <property type="molecule type" value="Genomic_DNA"/>
</dbReference>